<dbReference type="SUPFAM" id="SSF46689">
    <property type="entry name" value="Homeodomain-like"/>
    <property type="match status" value="1"/>
</dbReference>
<evidence type="ECO:0000259" key="4">
    <source>
        <dbReference type="PROSITE" id="PS01124"/>
    </source>
</evidence>
<evidence type="ECO:0000313" key="5">
    <source>
        <dbReference type="EMBL" id="EKC64535.1"/>
    </source>
</evidence>
<comment type="caution">
    <text evidence="5">The sequence shown here is derived from an EMBL/GenBank/DDBJ whole genome shotgun (WGS) entry which is preliminary data.</text>
</comment>
<feature type="domain" description="HTH araC/xylS-type" evidence="4">
    <location>
        <begin position="149"/>
        <end position="214"/>
    </location>
</feature>
<dbReference type="EMBL" id="AJWY01007249">
    <property type="protein sequence ID" value="EKC64535.1"/>
    <property type="molecule type" value="Genomic_DNA"/>
</dbReference>
<gene>
    <name evidence="5" type="ORF">LEA_10769</name>
</gene>
<dbReference type="GO" id="GO:0043565">
    <property type="term" value="F:sequence-specific DNA binding"/>
    <property type="evidence" value="ECO:0007669"/>
    <property type="project" value="InterPro"/>
</dbReference>
<name>K1TDN2_9ZZZZ</name>
<keyword evidence="2" id="KW-0238">DNA-binding</keyword>
<keyword evidence="3" id="KW-0804">Transcription</keyword>
<dbReference type="PANTHER" id="PTHR43280">
    <property type="entry name" value="ARAC-FAMILY TRANSCRIPTIONAL REGULATOR"/>
    <property type="match status" value="1"/>
</dbReference>
<sequence length="214" mass="24567">MKKFRLEKIEILPEKNANPIYNELESKAHTAYEAEKLFYTCIEQGDTERLSYTMDEFFSNGLVIGKLSENNLRQMQYWAVSCITLAIRYAIEGGLCESEAYEMSDKMIRRVDSMTSSESIPPFLQEKAIELTNLVRYSSIGKDYPPPVRKCISYIKENLEKKLTLGGLSKVCSLSPDYLSALFKKTTGQNISRFILRQKLELSKSLLNGKYDYS</sequence>
<keyword evidence="1" id="KW-0805">Transcription regulation</keyword>
<protein>
    <submittedName>
        <fullName evidence="5">Transcriptional regulator, AraC family</fullName>
    </submittedName>
</protein>
<dbReference type="AlphaFoldDB" id="K1TDN2"/>
<dbReference type="PROSITE" id="PS01124">
    <property type="entry name" value="HTH_ARAC_FAMILY_2"/>
    <property type="match status" value="1"/>
</dbReference>
<proteinExistence type="predicted"/>
<dbReference type="GO" id="GO:0003700">
    <property type="term" value="F:DNA-binding transcription factor activity"/>
    <property type="evidence" value="ECO:0007669"/>
    <property type="project" value="InterPro"/>
</dbReference>
<evidence type="ECO:0000256" key="1">
    <source>
        <dbReference type="ARBA" id="ARBA00023015"/>
    </source>
</evidence>
<evidence type="ECO:0000256" key="3">
    <source>
        <dbReference type="ARBA" id="ARBA00023163"/>
    </source>
</evidence>
<reference evidence="5" key="1">
    <citation type="journal article" date="2013" name="Environ. Microbiol.">
        <title>Microbiota from the distal guts of lean and obese adolescents exhibit partial functional redundancy besides clear differences in community structure.</title>
        <authorList>
            <person name="Ferrer M."/>
            <person name="Ruiz A."/>
            <person name="Lanza F."/>
            <person name="Haange S.B."/>
            <person name="Oberbach A."/>
            <person name="Till H."/>
            <person name="Bargiela R."/>
            <person name="Campoy C."/>
            <person name="Segura M.T."/>
            <person name="Richter M."/>
            <person name="von Bergen M."/>
            <person name="Seifert J."/>
            <person name="Suarez A."/>
        </authorList>
    </citation>
    <scope>NUCLEOTIDE SEQUENCE</scope>
</reference>
<feature type="non-terminal residue" evidence="5">
    <location>
        <position position="214"/>
    </location>
</feature>
<evidence type="ECO:0000256" key="2">
    <source>
        <dbReference type="ARBA" id="ARBA00023125"/>
    </source>
</evidence>
<dbReference type="InterPro" id="IPR009057">
    <property type="entry name" value="Homeodomain-like_sf"/>
</dbReference>
<accession>K1TDN2</accession>
<organism evidence="5">
    <name type="scientific">human gut metagenome</name>
    <dbReference type="NCBI Taxonomy" id="408170"/>
    <lineage>
        <taxon>unclassified sequences</taxon>
        <taxon>metagenomes</taxon>
        <taxon>organismal metagenomes</taxon>
    </lineage>
</organism>
<dbReference type="InterPro" id="IPR018060">
    <property type="entry name" value="HTH_AraC"/>
</dbReference>
<dbReference type="PANTHER" id="PTHR43280:SF34">
    <property type="entry name" value="ARAC-FAMILY TRANSCRIPTIONAL REGULATOR"/>
    <property type="match status" value="1"/>
</dbReference>
<dbReference type="Gene3D" id="1.10.10.60">
    <property type="entry name" value="Homeodomain-like"/>
    <property type="match status" value="1"/>
</dbReference>